<gene>
    <name evidence="1" type="ORF">H0I76_19090</name>
</gene>
<evidence type="ECO:0000313" key="2">
    <source>
        <dbReference type="Proteomes" id="UP000655420"/>
    </source>
</evidence>
<name>A0A8J7MAD7_9RHOB</name>
<dbReference type="Proteomes" id="UP000655420">
    <property type="component" value="Unassembled WGS sequence"/>
</dbReference>
<comment type="caution">
    <text evidence="1">The sequence shown here is derived from an EMBL/GenBank/DDBJ whole genome shotgun (WGS) entry which is preliminary data.</text>
</comment>
<accession>A0A8J7MAD7</accession>
<sequence>MSDVTIETEGFSVDALLIGDAFGIAPMSVPERMRTSQITSRCETGVGEDAGRFRLTFFYEGKAFRLTVDSDGVILTRSTFPVRVAQAPGR</sequence>
<dbReference type="RefSeq" id="WP_200613745.1">
    <property type="nucleotide sequence ID" value="NZ_JAEHHL010000019.1"/>
</dbReference>
<protein>
    <submittedName>
        <fullName evidence="1">Uncharacterized protein</fullName>
    </submittedName>
</protein>
<dbReference type="InterPro" id="IPR045389">
    <property type="entry name" value="DUF6522"/>
</dbReference>
<dbReference type="Pfam" id="PF20132">
    <property type="entry name" value="DUF6522"/>
    <property type="match status" value="1"/>
</dbReference>
<proteinExistence type="predicted"/>
<reference evidence="1" key="1">
    <citation type="submission" date="2020-12" db="EMBL/GenBank/DDBJ databases">
        <title>Bacterial taxonomy.</title>
        <authorList>
            <person name="Pan X."/>
        </authorList>
    </citation>
    <scope>NUCLEOTIDE SEQUENCE</scope>
    <source>
        <strain evidence="1">M0105</strain>
    </source>
</reference>
<dbReference type="EMBL" id="JAEHHL010000019">
    <property type="protein sequence ID" value="MBK0401309.1"/>
    <property type="molecule type" value="Genomic_DNA"/>
</dbReference>
<dbReference type="AlphaFoldDB" id="A0A8J7MAD7"/>
<organism evidence="1 2">
    <name type="scientific">Thermohalobaculum xanthum</name>
    <dbReference type="NCBI Taxonomy" id="2753746"/>
    <lineage>
        <taxon>Bacteria</taxon>
        <taxon>Pseudomonadati</taxon>
        <taxon>Pseudomonadota</taxon>
        <taxon>Alphaproteobacteria</taxon>
        <taxon>Rhodobacterales</taxon>
        <taxon>Paracoccaceae</taxon>
        <taxon>Thermohalobaculum</taxon>
    </lineage>
</organism>
<keyword evidence="2" id="KW-1185">Reference proteome</keyword>
<evidence type="ECO:0000313" key="1">
    <source>
        <dbReference type="EMBL" id="MBK0401309.1"/>
    </source>
</evidence>